<dbReference type="PRINTS" id="PR00625">
    <property type="entry name" value="JDOMAIN"/>
</dbReference>
<evidence type="ECO:0000259" key="7">
    <source>
        <dbReference type="PROSITE" id="PS50076"/>
    </source>
</evidence>
<dbReference type="SUPFAM" id="SSF46565">
    <property type="entry name" value="Chaperone J-domain"/>
    <property type="match status" value="1"/>
</dbReference>
<dbReference type="CDD" id="cd06257">
    <property type="entry name" value="DnaJ"/>
    <property type="match status" value="1"/>
</dbReference>
<protein>
    <recommendedName>
        <fullName evidence="11">J domain-containing protein</fullName>
    </recommendedName>
</protein>
<dbReference type="PROSITE" id="PS00636">
    <property type="entry name" value="DNAJ_1"/>
    <property type="match status" value="1"/>
</dbReference>
<dbReference type="GO" id="GO:0008270">
    <property type="term" value="F:zinc ion binding"/>
    <property type="evidence" value="ECO:0007669"/>
    <property type="project" value="UniProtKB-KW"/>
</dbReference>
<dbReference type="InterPro" id="IPR001305">
    <property type="entry name" value="HSP_DnaJ_Cys-rich_dom"/>
</dbReference>
<keyword evidence="2" id="KW-0677">Repeat</keyword>
<keyword evidence="10" id="KW-1185">Reference proteome</keyword>
<name>A0A5J4ZP40_9ASTE</name>
<evidence type="ECO:0000256" key="6">
    <source>
        <dbReference type="PROSITE-ProRule" id="PRU00546"/>
    </source>
</evidence>
<dbReference type="Proteomes" id="UP000325577">
    <property type="component" value="Linkage Group LG6"/>
</dbReference>
<dbReference type="Gene3D" id="2.10.230.10">
    <property type="entry name" value="Heat shock protein DnaJ, cysteine-rich domain"/>
    <property type="match status" value="1"/>
</dbReference>
<feature type="zinc finger region" description="CR-type" evidence="6">
    <location>
        <begin position="219"/>
        <end position="304"/>
    </location>
</feature>
<dbReference type="PROSITE" id="PS50076">
    <property type="entry name" value="DNAJ_2"/>
    <property type="match status" value="1"/>
</dbReference>
<keyword evidence="4 6" id="KW-0862">Zinc</keyword>
<dbReference type="InterPro" id="IPR036410">
    <property type="entry name" value="HSP_DnaJ_Cys-rich_dom_sf"/>
</dbReference>
<evidence type="ECO:0000256" key="4">
    <source>
        <dbReference type="ARBA" id="ARBA00022833"/>
    </source>
</evidence>
<dbReference type="Pfam" id="PF00226">
    <property type="entry name" value="DnaJ"/>
    <property type="match status" value="1"/>
</dbReference>
<evidence type="ECO:0008006" key="11">
    <source>
        <dbReference type="Google" id="ProtNLM"/>
    </source>
</evidence>
<proteinExistence type="predicted"/>
<dbReference type="GO" id="GO:0031072">
    <property type="term" value="F:heat shock protein binding"/>
    <property type="evidence" value="ECO:0007669"/>
    <property type="project" value="InterPro"/>
</dbReference>
<dbReference type="Gene3D" id="1.10.287.110">
    <property type="entry name" value="DnaJ domain"/>
    <property type="match status" value="1"/>
</dbReference>
<dbReference type="GO" id="GO:0005737">
    <property type="term" value="C:cytoplasm"/>
    <property type="evidence" value="ECO:0007669"/>
    <property type="project" value="TreeGrafter"/>
</dbReference>
<dbReference type="AlphaFoldDB" id="A0A5J4ZP40"/>
<dbReference type="EMBL" id="CM018049">
    <property type="protein sequence ID" value="KAA8520270.1"/>
    <property type="molecule type" value="Genomic_DNA"/>
</dbReference>
<dbReference type="Pfam" id="PF00684">
    <property type="entry name" value="DnaJ_CXXCXGXG"/>
    <property type="match status" value="1"/>
</dbReference>
<accession>A0A5J4ZP40</accession>
<dbReference type="InterPro" id="IPR001623">
    <property type="entry name" value="DnaJ_domain"/>
</dbReference>
<keyword evidence="3 6" id="KW-0863">Zinc-finger</keyword>
<gene>
    <name evidence="9" type="ORF">F0562_014526</name>
</gene>
<evidence type="ECO:0000256" key="1">
    <source>
        <dbReference type="ARBA" id="ARBA00022723"/>
    </source>
</evidence>
<dbReference type="InterPro" id="IPR018253">
    <property type="entry name" value="DnaJ_domain_CS"/>
</dbReference>
<dbReference type="PROSITE" id="PS51188">
    <property type="entry name" value="ZF_CR"/>
    <property type="match status" value="1"/>
</dbReference>
<keyword evidence="1 6" id="KW-0479">Metal-binding</keyword>
<evidence type="ECO:0000313" key="9">
    <source>
        <dbReference type="EMBL" id="KAA8520270.1"/>
    </source>
</evidence>
<reference evidence="9 10" key="1">
    <citation type="submission" date="2019-09" db="EMBL/GenBank/DDBJ databases">
        <title>A chromosome-level genome assembly of the Chinese tupelo Nyssa sinensis.</title>
        <authorList>
            <person name="Yang X."/>
            <person name="Kang M."/>
            <person name="Yang Y."/>
            <person name="Xiong H."/>
            <person name="Wang M."/>
            <person name="Zhang Z."/>
            <person name="Wang Z."/>
            <person name="Wu H."/>
            <person name="Ma T."/>
            <person name="Liu J."/>
            <person name="Xi Z."/>
        </authorList>
    </citation>
    <scope>NUCLEOTIDE SEQUENCE [LARGE SCALE GENOMIC DNA]</scope>
    <source>
        <strain evidence="9">J267</strain>
        <tissue evidence="9">Leaf</tissue>
    </source>
</reference>
<evidence type="ECO:0000313" key="10">
    <source>
        <dbReference type="Proteomes" id="UP000325577"/>
    </source>
</evidence>
<dbReference type="SUPFAM" id="SSF57938">
    <property type="entry name" value="DnaJ/Hsp40 cysteine-rich domain"/>
    <property type="match status" value="1"/>
</dbReference>
<feature type="domain" description="CR-type" evidence="8">
    <location>
        <begin position="219"/>
        <end position="304"/>
    </location>
</feature>
<dbReference type="FunFam" id="2.10.230.10:FF:000002">
    <property type="entry name" value="Molecular chaperone DnaJ"/>
    <property type="match status" value="1"/>
</dbReference>
<evidence type="ECO:0000259" key="8">
    <source>
        <dbReference type="PROSITE" id="PS51188"/>
    </source>
</evidence>
<dbReference type="PANTHER" id="PTHR43096:SF52">
    <property type="entry name" value="DNAJ HOMOLOG 1, MITOCHONDRIAL-RELATED"/>
    <property type="match status" value="1"/>
</dbReference>
<dbReference type="CDD" id="cd10719">
    <property type="entry name" value="DnaJ_zf"/>
    <property type="match status" value="1"/>
</dbReference>
<feature type="domain" description="J" evidence="7">
    <location>
        <begin position="92"/>
        <end position="157"/>
    </location>
</feature>
<dbReference type="GO" id="GO:0042026">
    <property type="term" value="P:protein refolding"/>
    <property type="evidence" value="ECO:0007669"/>
    <property type="project" value="TreeGrafter"/>
</dbReference>
<evidence type="ECO:0000256" key="5">
    <source>
        <dbReference type="ARBA" id="ARBA00023186"/>
    </source>
</evidence>
<dbReference type="InterPro" id="IPR036869">
    <property type="entry name" value="J_dom_sf"/>
</dbReference>
<dbReference type="OrthoDB" id="10256793at2759"/>
<dbReference type="SMART" id="SM00271">
    <property type="entry name" value="DnaJ"/>
    <property type="match status" value="1"/>
</dbReference>
<evidence type="ECO:0000256" key="2">
    <source>
        <dbReference type="ARBA" id="ARBA00022737"/>
    </source>
</evidence>
<keyword evidence="5" id="KW-0143">Chaperone</keyword>
<dbReference type="PANTHER" id="PTHR43096">
    <property type="entry name" value="DNAJ HOMOLOG 1, MITOCHONDRIAL-RELATED"/>
    <property type="match status" value="1"/>
</dbReference>
<organism evidence="9 10">
    <name type="scientific">Nyssa sinensis</name>
    <dbReference type="NCBI Taxonomy" id="561372"/>
    <lineage>
        <taxon>Eukaryota</taxon>
        <taxon>Viridiplantae</taxon>
        <taxon>Streptophyta</taxon>
        <taxon>Embryophyta</taxon>
        <taxon>Tracheophyta</taxon>
        <taxon>Spermatophyta</taxon>
        <taxon>Magnoliopsida</taxon>
        <taxon>eudicotyledons</taxon>
        <taxon>Gunneridae</taxon>
        <taxon>Pentapetalae</taxon>
        <taxon>asterids</taxon>
        <taxon>Cornales</taxon>
        <taxon>Nyssaceae</taxon>
        <taxon>Nyssa</taxon>
    </lineage>
</organism>
<dbReference type="GO" id="GO:0051082">
    <property type="term" value="F:unfolded protein binding"/>
    <property type="evidence" value="ECO:0007669"/>
    <property type="project" value="InterPro"/>
</dbReference>
<evidence type="ECO:0000256" key="3">
    <source>
        <dbReference type="ARBA" id="ARBA00022771"/>
    </source>
</evidence>
<sequence length="319" mass="35118">MARSKGVRLVHWLAGRSVARNILEDSSIAVCESLFRGDYRRFGSAICNQTKGLTSPNSRNVNYRSWLQLGLMKANLGAARSIHGTAYMAAKDYYDTLGVSRNAAASEIKKAYYGLAKKLHPDTNKDDPEAEKKFQEVQKAYEVLKDEDKRAQYDQMGHDTFERAAENGAGEGPFGSGFEGPFNMYTDPSNIFHSIFERDMGGEDVKVSAELSFSEAVQGCTKTVMFQTDLPCEACGGSGVPPGTRPETCRRCRGSGMIFMQTGPLKFQSTCSECRGAGKIVSVFILVNKEFFLETLMVWKLLTSVFAYGTGWTVGDAVI</sequence>